<organism evidence="2 3">
    <name type="scientific">Plasticicumulans acidivorans</name>
    <dbReference type="NCBI Taxonomy" id="886464"/>
    <lineage>
        <taxon>Bacteria</taxon>
        <taxon>Pseudomonadati</taxon>
        <taxon>Pseudomonadota</taxon>
        <taxon>Gammaproteobacteria</taxon>
        <taxon>Candidatus Competibacteraceae</taxon>
        <taxon>Plasticicumulans</taxon>
    </lineage>
</organism>
<dbReference type="AlphaFoldDB" id="A0A317MWB6"/>
<accession>A0A317MWB6</accession>
<evidence type="ECO:0008006" key="4">
    <source>
        <dbReference type="Google" id="ProtNLM"/>
    </source>
</evidence>
<keyword evidence="1" id="KW-0732">Signal</keyword>
<name>A0A317MWB6_9GAMM</name>
<feature type="signal peptide" evidence="1">
    <location>
        <begin position="1"/>
        <end position="41"/>
    </location>
</feature>
<reference evidence="2 3" key="1">
    <citation type="submission" date="2018-05" db="EMBL/GenBank/DDBJ databases">
        <title>Genomic Encyclopedia of Type Strains, Phase IV (KMG-IV): sequencing the most valuable type-strain genomes for metagenomic binning, comparative biology and taxonomic classification.</title>
        <authorList>
            <person name="Goeker M."/>
        </authorList>
    </citation>
    <scope>NUCLEOTIDE SEQUENCE [LARGE SCALE GENOMIC DNA]</scope>
    <source>
        <strain evidence="2 3">DSM 23606</strain>
    </source>
</reference>
<dbReference type="Gene3D" id="3.40.190.10">
    <property type="entry name" value="Periplasmic binding protein-like II"/>
    <property type="match status" value="1"/>
</dbReference>
<dbReference type="SUPFAM" id="SSF53850">
    <property type="entry name" value="Periplasmic binding protein-like II"/>
    <property type="match status" value="1"/>
</dbReference>
<dbReference type="OrthoDB" id="5368544at2"/>
<gene>
    <name evidence="2" type="ORF">C7443_10444</name>
</gene>
<evidence type="ECO:0000256" key="1">
    <source>
        <dbReference type="SAM" id="SignalP"/>
    </source>
</evidence>
<feature type="chain" id="PRO_5016351375" description="PBP domain-containing protein" evidence="1">
    <location>
        <begin position="42"/>
        <end position="170"/>
    </location>
</feature>
<dbReference type="Proteomes" id="UP000246569">
    <property type="component" value="Unassembled WGS sequence"/>
</dbReference>
<keyword evidence="3" id="KW-1185">Reference proteome</keyword>
<evidence type="ECO:0000313" key="3">
    <source>
        <dbReference type="Proteomes" id="UP000246569"/>
    </source>
</evidence>
<dbReference type="EMBL" id="QGTJ01000004">
    <property type="protein sequence ID" value="PWV62250.1"/>
    <property type="molecule type" value="Genomic_DNA"/>
</dbReference>
<comment type="caution">
    <text evidence="2">The sequence shown here is derived from an EMBL/GenBank/DDBJ whole genome shotgun (WGS) entry which is preliminary data.</text>
</comment>
<protein>
    <recommendedName>
        <fullName evidence="4">PBP domain-containing protein</fullName>
    </recommendedName>
</protein>
<proteinExistence type="predicted"/>
<dbReference type="RefSeq" id="WP_110018088.1">
    <property type="nucleotide sequence ID" value="NZ_QGTJ01000004.1"/>
</dbReference>
<evidence type="ECO:0000313" key="2">
    <source>
        <dbReference type="EMBL" id="PWV62250.1"/>
    </source>
</evidence>
<sequence>MDVRRDSSAEKPTLARRRTAWLPRALLALLLLCCQLGVPVAADDPQDADPIVIVTRRDLSLDRLSSNSLRSIFALRLRNWPNGTPVKVFTLSDSDPIHERFCREVLGIYGANLRAAWDRVIFTGLAASPNVMPTEGALLDAVAHTPGAIGYARRSEVTDAVKVLYFEQGR</sequence>